<dbReference type="Pfam" id="PF13442">
    <property type="entry name" value="Cytochrome_CBB3"/>
    <property type="match status" value="1"/>
</dbReference>
<evidence type="ECO:0000256" key="5">
    <source>
        <dbReference type="SAM" id="MobiDB-lite"/>
    </source>
</evidence>
<dbReference type="GO" id="GO:0020037">
    <property type="term" value="F:heme binding"/>
    <property type="evidence" value="ECO:0007669"/>
    <property type="project" value="InterPro"/>
</dbReference>
<evidence type="ECO:0000256" key="6">
    <source>
        <dbReference type="SAM" id="Phobius"/>
    </source>
</evidence>
<evidence type="ECO:0000256" key="3">
    <source>
        <dbReference type="ARBA" id="ARBA00023004"/>
    </source>
</evidence>
<dbReference type="Gene3D" id="1.10.760.10">
    <property type="entry name" value="Cytochrome c-like domain"/>
    <property type="match status" value="1"/>
</dbReference>
<dbReference type="InterPro" id="IPR036909">
    <property type="entry name" value="Cyt_c-like_dom_sf"/>
</dbReference>
<evidence type="ECO:0000313" key="9">
    <source>
        <dbReference type="Proteomes" id="UP000318626"/>
    </source>
</evidence>
<dbReference type="Gene3D" id="6.10.280.130">
    <property type="match status" value="1"/>
</dbReference>
<keyword evidence="6" id="KW-0812">Transmembrane</keyword>
<dbReference type="Proteomes" id="UP000318626">
    <property type="component" value="Chromosome"/>
</dbReference>
<reference evidence="9" key="1">
    <citation type="submission" date="2019-02" db="EMBL/GenBank/DDBJ databases">
        <title>Deep-cultivation of Planctomycetes and their phenomic and genomic characterization uncovers novel biology.</title>
        <authorList>
            <person name="Wiegand S."/>
            <person name="Jogler M."/>
            <person name="Boedeker C."/>
            <person name="Pinto D."/>
            <person name="Vollmers J."/>
            <person name="Rivas-Marin E."/>
            <person name="Kohn T."/>
            <person name="Peeters S.H."/>
            <person name="Heuer A."/>
            <person name="Rast P."/>
            <person name="Oberbeckmann S."/>
            <person name="Bunk B."/>
            <person name="Jeske O."/>
            <person name="Meyerdierks A."/>
            <person name="Storesund J.E."/>
            <person name="Kallscheuer N."/>
            <person name="Luecker S."/>
            <person name="Lage O.M."/>
            <person name="Pohl T."/>
            <person name="Merkel B.J."/>
            <person name="Hornburger P."/>
            <person name="Mueller R.-W."/>
            <person name="Bruemmer F."/>
            <person name="Labrenz M."/>
            <person name="Spormann A.M."/>
            <person name="Op den Camp H."/>
            <person name="Overmann J."/>
            <person name="Amann R."/>
            <person name="Jetten M.S.M."/>
            <person name="Mascher T."/>
            <person name="Medema M.H."/>
            <person name="Devos D.P."/>
            <person name="Kaster A.-K."/>
            <person name="Ovreas L."/>
            <person name="Rohde M."/>
            <person name="Galperin M.Y."/>
            <person name="Jogler C."/>
        </authorList>
    </citation>
    <scope>NUCLEOTIDE SEQUENCE [LARGE SCALE GENOMIC DNA]</scope>
    <source>
        <strain evidence="9">Pan97</strain>
    </source>
</reference>
<evidence type="ECO:0000259" key="7">
    <source>
        <dbReference type="PROSITE" id="PS51007"/>
    </source>
</evidence>
<evidence type="ECO:0000256" key="1">
    <source>
        <dbReference type="ARBA" id="ARBA00022617"/>
    </source>
</evidence>
<dbReference type="Pfam" id="PF14715">
    <property type="entry name" value="FixP_N"/>
    <property type="match status" value="1"/>
</dbReference>
<dbReference type="GO" id="GO:0009055">
    <property type="term" value="F:electron transfer activity"/>
    <property type="evidence" value="ECO:0007669"/>
    <property type="project" value="InterPro"/>
</dbReference>
<feature type="region of interest" description="Disordered" evidence="5">
    <location>
        <begin position="1"/>
        <end position="20"/>
    </location>
</feature>
<name>A0A518CC68_9BACT</name>
<dbReference type="PROSITE" id="PS51007">
    <property type="entry name" value="CYTC"/>
    <property type="match status" value="1"/>
</dbReference>
<dbReference type="KEGG" id="bvo:Pan97_38510"/>
<keyword evidence="2 4" id="KW-0479">Metal-binding</keyword>
<dbReference type="PANTHER" id="PTHR33751">
    <property type="entry name" value="CBB3-TYPE CYTOCHROME C OXIDASE SUBUNIT FIXP"/>
    <property type="match status" value="1"/>
</dbReference>
<accession>A0A518CC68</accession>
<dbReference type="PANTHER" id="PTHR33751:SF1">
    <property type="entry name" value="CBB3-TYPE CYTOCHROME C OXIDASE SUBUNIT FIXP"/>
    <property type="match status" value="1"/>
</dbReference>
<dbReference type="RefSeq" id="WP_144975186.1">
    <property type="nucleotide sequence ID" value="NZ_CP036289.1"/>
</dbReference>
<dbReference type="OrthoDB" id="7933886at2"/>
<sequence>MSTNTETKPPVDDGAIPNDPLTDHSYDGIQEFDNPMPGWWKMLFLLSILYSIGYWVYYENGITPDRSIIAAYDRAFAANLRLQFAEIGDLQPDRETILKFADDPKWLKVGQAVFQTNCTSCHGTKAEGRVGPNLTDDKWKNVKQVEDIAKVINNGAAGNAMPAWQTKLHPNEVVLLSSYLLSLQGSVPPGEGLKPIPGEIHEISDLTSAPAAEDKPADSTTKPAENNE</sequence>
<dbReference type="InterPro" id="IPR032858">
    <property type="entry name" value="CcoP_N"/>
</dbReference>
<dbReference type="InterPro" id="IPR038414">
    <property type="entry name" value="CcoP_N_sf"/>
</dbReference>
<dbReference type="SUPFAM" id="SSF46626">
    <property type="entry name" value="Cytochrome c"/>
    <property type="match status" value="1"/>
</dbReference>
<evidence type="ECO:0000256" key="2">
    <source>
        <dbReference type="ARBA" id="ARBA00022723"/>
    </source>
</evidence>
<feature type="domain" description="Cytochrome c" evidence="7">
    <location>
        <begin position="105"/>
        <end position="184"/>
    </location>
</feature>
<dbReference type="GO" id="GO:0046872">
    <property type="term" value="F:metal ion binding"/>
    <property type="evidence" value="ECO:0007669"/>
    <property type="project" value="UniProtKB-KW"/>
</dbReference>
<dbReference type="InterPro" id="IPR009056">
    <property type="entry name" value="Cyt_c-like_dom"/>
</dbReference>
<feature type="compositionally biased region" description="Polar residues" evidence="5">
    <location>
        <begin position="218"/>
        <end position="228"/>
    </location>
</feature>
<organism evidence="8 9">
    <name type="scientific">Bremerella volcania</name>
    <dbReference type="NCBI Taxonomy" id="2527984"/>
    <lineage>
        <taxon>Bacteria</taxon>
        <taxon>Pseudomonadati</taxon>
        <taxon>Planctomycetota</taxon>
        <taxon>Planctomycetia</taxon>
        <taxon>Pirellulales</taxon>
        <taxon>Pirellulaceae</taxon>
        <taxon>Bremerella</taxon>
    </lineage>
</organism>
<feature type="transmembrane region" description="Helical" evidence="6">
    <location>
        <begin position="39"/>
        <end position="57"/>
    </location>
</feature>
<feature type="region of interest" description="Disordered" evidence="5">
    <location>
        <begin position="192"/>
        <end position="228"/>
    </location>
</feature>
<keyword evidence="9" id="KW-1185">Reference proteome</keyword>
<evidence type="ECO:0000313" key="8">
    <source>
        <dbReference type="EMBL" id="QDU76794.1"/>
    </source>
</evidence>
<dbReference type="AlphaFoldDB" id="A0A518CC68"/>
<evidence type="ECO:0000256" key="4">
    <source>
        <dbReference type="PROSITE-ProRule" id="PRU00433"/>
    </source>
</evidence>
<dbReference type="InterPro" id="IPR050597">
    <property type="entry name" value="Cytochrome_c_Oxidase_Subunit"/>
</dbReference>
<gene>
    <name evidence="8" type="primary">ccoP2</name>
    <name evidence="8" type="ORF">Pan97_38510</name>
</gene>
<keyword evidence="6" id="KW-1133">Transmembrane helix</keyword>
<protein>
    <submittedName>
        <fullName evidence="8">Cbb3-type cytochrome c oxidase subunit CcoP2</fullName>
    </submittedName>
</protein>
<dbReference type="EMBL" id="CP036289">
    <property type="protein sequence ID" value="QDU76794.1"/>
    <property type="molecule type" value="Genomic_DNA"/>
</dbReference>
<keyword evidence="1 4" id="KW-0349">Heme</keyword>
<proteinExistence type="predicted"/>
<keyword evidence="6" id="KW-0472">Membrane</keyword>
<keyword evidence="3 4" id="KW-0408">Iron</keyword>